<dbReference type="EMBL" id="LGRB01000020">
    <property type="protein sequence ID" value="OCT44493.1"/>
    <property type="molecule type" value="Genomic_DNA"/>
</dbReference>
<feature type="compositionally biased region" description="Basic and acidic residues" evidence="1">
    <location>
        <begin position="35"/>
        <end position="48"/>
    </location>
</feature>
<dbReference type="PANTHER" id="PTHR37540:SF5">
    <property type="entry name" value="TRANSCRIPTION FACTOR DOMAIN-CONTAINING PROTEIN"/>
    <property type="match status" value="1"/>
</dbReference>
<feature type="compositionally biased region" description="Basic and acidic residues" evidence="1">
    <location>
        <begin position="1"/>
        <end position="19"/>
    </location>
</feature>
<dbReference type="VEuPathDB" id="FungiDB:G647_07175"/>
<gene>
    <name evidence="2" type="ORF">CLCR_11200</name>
</gene>
<evidence type="ECO:0000256" key="1">
    <source>
        <dbReference type="SAM" id="MobiDB-lite"/>
    </source>
</evidence>
<dbReference type="PANTHER" id="PTHR37540">
    <property type="entry name" value="TRANSCRIPTION FACTOR (ACR-2), PUTATIVE-RELATED-RELATED"/>
    <property type="match status" value="1"/>
</dbReference>
<evidence type="ECO:0000313" key="2">
    <source>
        <dbReference type="EMBL" id="OCT44493.1"/>
    </source>
</evidence>
<dbReference type="OrthoDB" id="3469466at2759"/>
<organism evidence="2 3">
    <name type="scientific">Cladophialophora carrionii</name>
    <dbReference type="NCBI Taxonomy" id="86049"/>
    <lineage>
        <taxon>Eukaryota</taxon>
        <taxon>Fungi</taxon>
        <taxon>Dikarya</taxon>
        <taxon>Ascomycota</taxon>
        <taxon>Pezizomycotina</taxon>
        <taxon>Eurotiomycetes</taxon>
        <taxon>Chaetothyriomycetidae</taxon>
        <taxon>Chaetothyriales</taxon>
        <taxon>Herpotrichiellaceae</taxon>
        <taxon>Cladophialophora</taxon>
    </lineage>
</organism>
<keyword evidence="3" id="KW-1185">Reference proteome</keyword>
<evidence type="ECO:0000313" key="3">
    <source>
        <dbReference type="Proteomes" id="UP000094526"/>
    </source>
</evidence>
<protein>
    <submittedName>
        <fullName evidence="2">Uncharacterized protein</fullName>
    </submittedName>
</protein>
<comment type="caution">
    <text evidence="2">The sequence shown here is derived from an EMBL/GenBank/DDBJ whole genome shotgun (WGS) entry which is preliminary data.</text>
</comment>
<dbReference type="AlphaFoldDB" id="A0A1C1C7I2"/>
<name>A0A1C1C7I2_9EURO</name>
<dbReference type="VEuPathDB" id="FungiDB:CLCR_11200"/>
<sequence length="585" mass="65858">MRHLRLEDGLQQLRSDRKPPSLMLMADYNATHPADPVDERQRVTDDQQVRNSDPTSQEEDEPNAASRPEHRRRRTHGRDARQHNIVPARTGPGLAASGRAAPGSTNRALQHVVRQPGGRFDCFNTLPSGADGADLVAKLVLYAHHQVYSNFFVGEVTDTSVLPYTKYALHHEHAYWGAAWFSCTSRRWLAGQSLQHTPQELFFYTKSLESLRHALSDPALATHESTISTILHLSFPPYLPHVDRSMPHPRQSNFKTWNLLHLATGLNVAEEHMLGLAAVVGMLGGVQNIQSAQIRRSVCFQGIHFSGRHLKAPLFPFASLHPVDQLVHASRLRRSRHAFDPASAETSRRRGTGFDDVSFPEVLPLDTRPQPAVVWAYLADMTTILEDYASGGSMQSQTSVILDQMQFTQHSLLSLAPAADLPRPEEHEQDQRGGMATRLQLYEITRWACICYANLITYPTDYSTFPRLRLARLLLHELNILYATSMIDRLTRPEQRLVFWATVLGAIMAVGYDDERASFVGLVARSAGDAKVRSWTEARRVMESFLWHGQTSDPDALKLWVEVQRVARPHAAELRLPERMAGAER</sequence>
<proteinExistence type="predicted"/>
<feature type="region of interest" description="Disordered" evidence="1">
    <location>
        <begin position="1"/>
        <end position="106"/>
    </location>
</feature>
<dbReference type="Proteomes" id="UP000094526">
    <property type="component" value="Unassembled WGS sequence"/>
</dbReference>
<reference evidence="3" key="1">
    <citation type="submission" date="2015-07" db="EMBL/GenBank/DDBJ databases">
        <authorList>
            <person name="Teixeira M.M."/>
            <person name="Souza R.C."/>
            <person name="Almeida L.G."/>
            <person name="Vicente V.A."/>
            <person name="de Hoog S."/>
            <person name="Bocca A.L."/>
            <person name="de Almeida S.R."/>
            <person name="Vasconcelos A.T."/>
            <person name="Felipe M.S."/>
        </authorList>
    </citation>
    <scope>NUCLEOTIDE SEQUENCE [LARGE SCALE GENOMIC DNA]</scope>
    <source>
        <strain evidence="3">KSF</strain>
    </source>
</reference>
<accession>A0A1C1C7I2</accession>